<name>A0A0D1L2N6_BACIU</name>
<dbReference type="AlphaFoldDB" id="A0A0D1L2N6"/>
<dbReference type="Proteomes" id="UP000032247">
    <property type="component" value="Unassembled WGS sequence"/>
</dbReference>
<proteinExistence type="predicted"/>
<evidence type="ECO:0000256" key="1">
    <source>
        <dbReference type="SAM" id="MobiDB-lite"/>
    </source>
</evidence>
<evidence type="ECO:0000313" key="2">
    <source>
        <dbReference type="EMBL" id="KIU09811.1"/>
    </source>
</evidence>
<comment type="caution">
    <text evidence="2">The sequence shown here is derived from an EMBL/GenBank/DDBJ whole genome shotgun (WGS) entry which is preliminary data.</text>
</comment>
<accession>A0A0D1L2N6</accession>
<sequence>MFLYSIKIRKDPILAMPKSQKSPLKTAGFFKNPKTSKPKD</sequence>
<dbReference type="EMBL" id="JXBC01000009">
    <property type="protein sequence ID" value="KIU09811.1"/>
    <property type="molecule type" value="Genomic_DNA"/>
</dbReference>
<evidence type="ECO:0000313" key="3">
    <source>
        <dbReference type="Proteomes" id="UP000032247"/>
    </source>
</evidence>
<organism evidence="2 3">
    <name type="scientific">Bacillus subtilis</name>
    <dbReference type="NCBI Taxonomy" id="1423"/>
    <lineage>
        <taxon>Bacteria</taxon>
        <taxon>Bacillati</taxon>
        <taxon>Bacillota</taxon>
        <taxon>Bacilli</taxon>
        <taxon>Bacillales</taxon>
        <taxon>Bacillaceae</taxon>
        <taxon>Bacillus</taxon>
    </lineage>
</organism>
<gene>
    <name evidence="2" type="ORF">SC09_contig12orf00009</name>
</gene>
<protein>
    <submittedName>
        <fullName evidence="2">Uncharacterized protein</fullName>
    </submittedName>
</protein>
<dbReference type="PATRIC" id="fig|1423.173.peg.3779"/>
<reference evidence="2 3" key="1">
    <citation type="submission" date="2014-12" db="EMBL/GenBank/DDBJ databases">
        <title>Comparative genome analysis of Bacillus coagulans HM-08, Clostridium butyricum HM-68, Bacillus subtilis HM-66 and Bacillus licheniformis BL-09.</title>
        <authorList>
            <person name="Zhang H."/>
        </authorList>
    </citation>
    <scope>NUCLEOTIDE SEQUENCE [LARGE SCALE GENOMIC DNA]</scope>
    <source>
        <strain evidence="2 3">HM-66</strain>
    </source>
</reference>
<feature type="region of interest" description="Disordered" evidence="1">
    <location>
        <begin position="17"/>
        <end position="40"/>
    </location>
</feature>